<dbReference type="SUPFAM" id="SSF53474">
    <property type="entry name" value="alpha/beta-Hydrolases"/>
    <property type="match status" value="1"/>
</dbReference>
<comment type="subcellular location">
    <subcellularLocation>
        <location evidence="2 8">Cytoplasm</location>
    </subcellularLocation>
</comment>
<evidence type="ECO:0000256" key="1">
    <source>
        <dbReference type="ARBA" id="ARBA00001585"/>
    </source>
</evidence>
<keyword evidence="7 8" id="KW-0378">Hydrolase</keyword>
<dbReference type="Proteomes" id="UP000030746">
    <property type="component" value="Unassembled WGS sequence"/>
</dbReference>
<evidence type="ECO:0000256" key="4">
    <source>
        <dbReference type="ARBA" id="ARBA00022438"/>
    </source>
</evidence>
<dbReference type="PRINTS" id="PR00111">
    <property type="entry name" value="ABHYDROLASE"/>
</dbReference>
<dbReference type="PANTHER" id="PTHR43722:SF1">
    <property type="entry name" value="PROLINE IMINOPEPTIDASE"/>
    <property type="match status" value="1"/>
</dbReference>
<protein>
    <recommendedName>
        <fullName evidence="8 10">Proline iminopeptidase</fullName>
        <shortName evidence="8">PIP</shortName>
        <ecNumber evidence="8 10">3.4.11.5</ecNumber>
    </recommendedName>
    <alternativeName>
        <fullName evidence="8">Prolyl aminopeptidase</fullName>
    </alternativeName>
</protein>
<feature type="active site" evidence="9">
    <location>
        <position position="272"/>
    </location>
</feature>
<dbReference type="InterPro" id="IPR002410">
    <property type="entry name" value="Peptidase_S33"/>
</dbReference>
<dbReference type="GO" id="GO:0006508">
    <property type="term" value="P:proteolysis"/>
    <property type="evidence" value="ECO:0007669"/>
    <property type="project" value="UniProtKB-KW"/>
</dbReference>
<dbReference type="InterPro" id="IPR000073">
    <property type="entry name" value="AB_hydrolase_1"/>
</dbReference>
<dbReference type="Gene3D" id="3.40.50.1820">
    <property type="entry name" value="alpha/beta hydrolase"/>
    <property type="match status" value="1"/>
</dbReference>
<dbReference type="RefSeq" id="XP_009046100.1">
    <property type="nucleotide sequence ID" value="XM_009047852.1"/>
</dbReference>
<dbReference type="KEGG" id="lgi:LOTGIDRAFT_224583"/>
<evidence type="ECO:0000256" key="8">
    <source>
        <dbReference type="PIRNR" id="PIRNR006431"/>
    </source>
</evidence>
<dbReference type="EMBL" id="KB200084">
    <property type="protein sequence ID" value="ESP03177.1"/>
    <property type="molecule type" value="Genomic_DNA"/>
</dbReference>
<dbReference type="STRING" id="225164.V4BB07"/>
<evidence type="ECO:0000256" key="9">
    <source>
        <dbReference type="PIRSR" id="PIRSR006431-1"/>
    </source>
</evidence>
<dbReference type="GO" id="GO:0005737">
    <property type="term" value="C:cytoplasm"/>
    <property type="evidence" value="ECO:0007669"/>
    <property type="project" value="UniProtKB-SubCell"/>
</dbReference>
<dbReference type="PRINTS" id="PR00793">
    <property type="entry name" value="PROAMNOPTASE"/>
</dbReference>
<dbReference type="PIRSF" id="PIRSF006431">
    <property type="entry name" value="Pept_S33"/>
    <property type="match status" value="1"/>
</dbReference>
<evidence type="ECO:0000256" key="10">
    <source>
        <dbReference type="RuleBase" id="RU003421"/>
    </source>
</evidence>
<evidence type="ECO:0000313" key="12">
    <source>
        <dbReference type="EMBL" id="ESP03177.1"/>
    </source>
</evidence>
<dbReference type="NCBIfam" id="TIGR01249">
    <property type="entry name" value="pro_imino_pep_1"/>
    <property type="match status" value="1"/>
</dbReference>
<evidence type="ECO:0000256" key="2">
    <source>
        <dbReference type="ARBA" id="ARBA00004496"/>
    </source>
</evidence>
<dbReference type="HOGENOM" id="CLU_043739_2_2_1"/>
<sequence>MSESIEPRQPYPAKEPFKTGFLQVSDIHKLYYEESGKENGNPVIFVHGGPGGGTSPNCRTFFDPEVYRIILLDQRGAGQSTPLAELRENTTWDLVADIEKLREHLKIDKWVVFGGSWGSTLSLAYCQTHPERVKAVVLRGIFTLQRRELKWFYEDGGACMIYPDEWDRYNEFIPASERYDMIGAYYRRLTGENREMRLEAAKAWSRWELSTSRLYSDEELLERTKLGDWCLQFARIECHYFVHGGFMEDGYLLKNVDKIRHIPATIVQGRYDIVCPTETAWKLHKAWPEAELHIIQDAGHSAKESGTQTKLLDATDKYKDL</sequence>
<dbReference type="AlphaFoldDB" id="V4BB07"/>
<evidence type="ECO:0000256" key="5">
    <source>
        <dbReference type="ARBA" id="ARBA00022490"/>
    </source>
</evidence>
<comment type="similarity">
    <text evidence="3 8 10">Belongs to the peptidase S33 family.</text>
</comment>
<keyword evidence="4 8" id="KW-0031">Aminopeptidase</keyword>
<proteinExistence type="inferred from homology"/>
<dbReference type="EC" id="3.4.11.5" evidence="8 10"/>
<dbReference type="CTD" id="20247223"/>
<dbReference type="InterPro" id="IPR029058">
    <property type="entry name" value="AB_hydrolase_fold"/>
</dbReference>
<evidence type="ECO:0000256" key="6">
    <source>
        <dbReference type="ARBA" id="ARBA00022670"/>
    </source>
</evidence>
<gene>
    <name evidence="12" type="ORF">LOTGIDRAFT_224583</name>
</gene>
<dbReference type="PANTHER" id="PTHR43722">
    <property type="entry name" value="PROLINE IMINOPEPTIDASE"/>
    <property type="match status" value="1"/>
</dbReference>
<comment type="catalytic activity">
    <reaction evidence="1 8 10">
        <text>Release of N-terminal proline from a peptide.</text>
        <dbReference type="EC" id="3.4.11.5"/>
    </reaction>
</comment>
<feature type="domain" description="AB hydrolase-1" evidence="11">
    <location>
        <begin position="41"/>
        <end position="304"/>
    </location>
</feature>
<feature type="active site" description="Nucleophile" evidence="9">
    <location>
        <position position="116"/>
    </location>
</feature>
<reference evidence="12 13" key="1">
    <citation type="journal article" date="2013" name="Nature">
        <title>Insights into bilaterian evolution from three spiralian genomes.</title>
        <authorList>
            <person name="Simakov O."/>
            <person name="Marletaz F."/>
            <person name="Cho S.J."/>
            <person name="Edsinger-Gonzales E."/>
            <person name="Havlak P."/>
            <person name="Hellsten U."/>
            <person name="Kuo D.H."/>
            <person name="Larsson T."/>
            <person name="Lv J."/>
            <person name="Arendt D."/>
            <person name="Savage R."/>
            <person name="Osoegawa K."/>
            <person name="de Jong P."/>
            <person name="Grimwood J."/>
            <person name="Chapman J.A."/>
            <person name="Shapiro H."/>
            <person name="Aerts A."/>
            <person name="Otillar R.P."/>
            <person name="Terry A.Y."/>
            <person name="Boore J.L."/>
            <person name="Grigoriev I.V."/>
            <person name="Lindberg D.R."/>
            <person name="Seaver E.C."/>
            <person name="Weisblat D.A."/>
            <person name="Putnam N.H."/>
            <person name="Rokhsar D.S."/>
        </authorList>
    </citation>
    <scope>NUCLEOTIDE SEQUENCE [LARGE SCALE GENOMIC DNA]</scope>
</reference>
<dbReference type="OrthoDB" id="10249433at2759"/>
<keyword evidence="6 8" id="KW-0645">Protease</keyword>
<dbReference type="OMA" id="ELRWFYQ"/>
<evidence type="ECO:0000259" key="11">
    <source>
        <dbReference type="Pfam" id="PF00561"/>
    </source>
</evidence>
<feature type="active site" description="Proton donor" evidence="9">
    <location>
        <position position="300"/>
    </location>
</feature>
<dbReference type="InterPro" id="IPR005944">
    <property type="entry name" value="Pro_iminopeptidase"/>
</dbReference>
<evidence type="ECO:0000256" key="3">
    <source>
        <dbReference type="ARBA" id="ARBA00010088"/>
    </source>
</evidence>
<evidence type="ECO:0000313" key="13">
    <source>
        <dbReference type="Proteomes" id="UP000030746"/>
    </source>
</evidence>
<dbReference type="GO" id="GO:0004177">
    <property type="term" value="F:aminopeptidase activity"/>
    <property type="evidence" value="ECO:0007669"/>
    <property type="project" value="UniProtKB-UniRule"/>
</dbReference>
<name>V4BB07_LOTGI</name>
<dbReference type="GeneID" id="20247223"/>
<dbReference type="Pfam" id="PF00561">
    <property type="entry name" value="Abhydrolase_1"/>
    <property type="match status" value="1"/>
</dbReference>
<evidence type="ECO:0000256" key="7">
    <source>
        <dbReference type="ARBA" id="ARBA00022801"/>
    </source>
</evidence>
<keyword evidence="13" id="KW-1185">Reference proteome</keyword>
<accession>V4BB07</accession>
<keyword evidence="5 8" id="KW-0963">Cytoplasm</keyword>
<organism evidence="12 13">
    <name type="scientific">Lottia gigantea</name>
    <name type="common">Giant owl limpet</name>
    <dbReference type="NCBI Taxonomy" id="225164"/>
    <lineage>
        <taxon>Eukaryota</taxon>
        <taxon>Metazoa</taxon>
        <taxon>Spiralia</taxon>
        <taxon>Lophotrochozoa</taxon>
        <taxon>Mollusca</taxon>
        <taxon>Gastropoda</taxon>
        <taxon>Patellogastropoda</taxon>
        <taxon>Lottioidea</taxon>
        <taxon>Lottiidae</taxon>
        <taxon>Lottia</taxon>
    </lineage>
</organism>